<feature type="compositionally biased region" description="Basic and acidic residues" evidence="1">
    <location>
        <begin position="37"/>
        <end position="47"/>
    </location>
</feature>
<evidence type="ECO:0000256" key="1">
    <source>
        <dbReference type="SAM" id="MobiDB-lite"/>
    </source>
</evidence>
<feature type="compositionally biased region" description="Basic and acidic residues" evidence="1">
    <location>
        <begin position="1"/>
        <end position="11"/>
    </location>
</feature>
<accession>A0A368SXU2</accession>
<dbReference type="EMBL" id="QEIN01000473">
    <property type="protein sequence ID" value="RCV47645.1"/>
    <property type="molecule type" value="Genomic_DNA"/>
</dbReference>
<dbReference type="Proteomes" id="UP000253318">
    <property type="component" value="Unassembled WGS sequence"/>
</dbReference>
<evidence type="ECO:0000313" key="2">
    <source>
        <dbReference type="EMBL" id="RCV47645.1"/>
    </source>
</evidence>
<keyword evidence="3" id="KW-1185">Reference proteome</keyword>
<organism evidence="2 3">
    <name type="scientific">Marinitenerispora sediminis</name>
    <dbReference type="NCBI Taxonomy" id="1931232"/>
    <lineage>
        <taxon>Bacteria</taxon>
        <taxon>Bacillati</taxon>
        <taxon>Actinomycetota</taxon>
        <taxon>Actinomycetes</taxon>
        <taxon>Streptosporangiales</taxon>
        <taxon>Nocardiopsidaceae</taxon>
        <taxon>Marinitenerispora</taxon>
    </lineage>
</organism>
<gene>
    <name evidence="2" type="ORF">DEF24_26930</name>
</gene>
<proteinExistence type="predicted"/>
<comment type="caution">
    <text evidence="2">The sequence shown here is derived from an EMBL/GenBank/DDBJ whole genome shotgun (WGS) entry which is preliminary data.</text>
</comment>
<dbReference type="AlphaFoldDB" id="A0A368SXU2"/>
<sequence length="313" mass="33199">PESAPDPRPDPDDVPDPGPSGDGPTTSSLGRDEPDDLPEHSPTRDTPEQAPDDTPTPEGSPTPTPSPAGNTGPDSTARPIRDDASDDVPTGAGDDVGDDIPLLGVRERETPIDNPDGAITPDFNRDMAAIFGNNGNQILAPWRNDVGWLDPKTARQFRDDMGDLFERQFSTTLGRDAARQLGSDYADTFAKNWGKPELRNSLDDLLANQPTPLPQSTRDFLSGGVTDTLTKTLNEFGSRWRDRFQQLGFAMGSGAIEGYVGEGLTNLLFSPEQEWKANGMSAVAGAASGGLQTLATMGGVAAINSLKNMGPIT</sequence>
<protein>
    <submittedName>
        <fullName evidence="2">Uncharacterized protein</fullName>
    </submittedName>
</protein>
<name>A0A368SXU2_9ACTN</name>
<feature type="non-terminal residue" evidence="2">
    <location>
        <position position="1"/>
    </location>
</feature>
<evidence type="ECO:0000313" key="3">
    <source>
        <dbReference type="Proteomes" id="UP000253318"/>
    </source>
</evidence>
<reference evidence="2 3" key="1">
    <citation type="submission" date="2018-04" db="EMBL/GenBank/DDBJ databases">
        <title>Novel actinobacteria from marine sediment.</title>
        <authorList>
            <person name="Ng Z.Y."/>
            <person name="Tan G.Y.A."/>
        </authorList>
    </citation>
    <scope>NUCLEOTIDE SEQUENCE [LARGE SCALE GENOMIC DNA]</scope>
    <source>
        <strain evidence="2 3">TPS81</strain>
    </source>
</reference>
<feature type="region of interest" description="Disordered" evidence="1">
    <location>
        <begin position="1"/>
        <end position="102"/>
    </location>
</feature>
<feature type="non-terminal residue" evidence="2">
    <location>
        <position position="313"/>
    </location>
</feature>